<dbReference type="GO" id="GO:0010333">
    <property type="term" value="F:terpene synthase activity"/>
    <property type="evidence" value="ECO:0007669"/>
    <property type="project" value="InterPro"/>
</dbReference>
<dbReference type="Pfam" id="PF03936">
    <property type="entry name" value="Terpene_synth_C"/>
    <property type="match status" value="1"/>
</dbReference>
<dbReference type="SUPFAM" id="SSF48576">
    <property type="entry name" value="Terpenoid synthases"/>
    <property type="match status" value="1"/>
</dbReference>
<dbReference type="AlphaFoldDB" id="A0AAV1DKY5"/>
<name>A0AAV1DKY5_OLDCO</name>
<dbReference type="Gene3D" id="1.10.600.10">
    <property type="entry name" value="Farnesyl Diphosphate Synthase"/>
    <property type="match status" value="1"/>
</dbReference>
<organism evidence="4 5">
    <name type="scientific">Oldenlandia corymbosa var. corymbosa</name>
    <dbReference type="NCBI Taxonomy" id="529605"/>
    <lineage>
        <taxon>Eukaryota</taxon>
        <taxon>Viridiplantae</taxon>
        <taxon>Streptophyta</taxon>
        <taxon>Embryophyta</taxon>
        <taxon>Tracheophyta</taxon>
        <taxon>Spermatophyta</taxon>
        <taxon>Magnoliopsida</taxon>
        <taxon>eudicotyledons</taxon>
        <taxon>Gunneridae</taxon>
        <taxon>Pentapetalae</taxon>
        <taxon>asterids</taxon>
        <taxon>lamiids</taxon>
        <taxon>Gentianales</taxon>
        <taxon>Rubiaceae</taxon>
        <taxon>Rubioideae</taxon>
        <taxon>Spermacoceae</taxon>
        <taxon>Hedyotis-Oldenlandia complex</taxon>
        <taxon>Oldenlandia</taxon>
    </lineage>
</organism>
<keyword evidence="1" id="KW-0479">Metal-binding</keyword>
<evidence type="ECO:0000313" key="4">
    <source>
        <dbReference type="EMBL" id="CAI9108548.1"/>
    </source>
</evidence>
<keyword evidence="2" id="KW-0460">Magnesium</keyword>
<dbReference type="EMBL" id="OX459123">
    <property type="protein sequence ID" value="CAI9108548.1"/>
    <property type="molecule type" value="Genomic_DNA"/>
</dbReference>
<dbReference type="InterPro" id="IPR008949">
    <property type="entry name" value="Isoprenoid_synthase_dom_sf"/>
</dbReference>
<gene>
    <name evidence="4" type="ORF">OLC1_LOCUS16620</name>
</gene>
<proteinExistence type="predicted"/>
<keyword evidence="5" id="KW-1185">Reference proteome</keyword>
<dbReference type="Proteomes" id="UP001161247">
    <property type="component" value="Chromosome 6"/>
</dbReference>
<evidence type="ECO:0000259" key="3">
    <source>
        <dbReference type="Pfam" id="PF03936"/>
    </source>
</evidence>
<reference evidence="4" key="1">
    <citation type="submission" date="2023-03" db="EMBL/GenBank/DDBJ databases">
        <authorList>
            <person name="Julca I."/>
        </authorList>
    </citation>
    <scope>NUCLEOTIDE SEQUENCE</scope>
</reference>
<dbReference type="InterPro" id="IPR050148">
    <property type="entry name" value="Terpene_synthase-like"/>
</dbReference>
<dbReference type="GO" id="GO:0000287">
    <property type="term" value="F:magnesium ion binding"/>
    <property type="evidence" value="ECO:0007669"/>
    <property type="project" value="InterPro"/>
</dbReference>
<dbReference type="PANTHER" id="PTHR31225">
    <property type="entry name" value="OS04G0344100 PROTEIN-RELATED"/>
    <property type="match status" value="1"/>
</dbReference>
<feature type="domain" description="Terpene synthase metal-binding" evidence="3">
    <location>
        <begin position="35"/>
        <end position="105"/>
    </location>
</feature>
<dbReference type="PANTHER" id="PTHR31225:SF9">
    <property type="entry name" value="TERPENE SYNTHASE 10"/>
    <property type="match status" value="1"/>
</dbReference>
<evidence type="ECO:0000256" key="2">
    <source>
        <dbReference type="ARBA" id="ARBA00022842"/>
    </source>
</evidence>
<evidence type="ECO:0000256" key="1">
    <source>
        <dbReference type="ARBA" id="ARBA00022723"/>
    </source>
</evidence>
<dbReference type="GO" id="GO:0016114">
    <property type="term" value="P:terpenoid biosynthetic process"/>
    <property type="evidence" value="ECO:0007669"/>
    <property type="project" value="InterPro"/>
</dbReference>
<protein>
    <submittedName>
        <fullName evidence="4">OLC1v1008175C1</fullName>
    </submittedName>
</protein>
<evidence type="ECO:0000313" key="5">
    <source>
        <dbReference type="Proteomes" id="UP001161247"/>
    </source>
</evidence>
<accession>A0AAV1DKY5</accession>
<dbReference type="InterPro" id="IPR005630">
    <property type="entry name" value="Terpene_synthase_metal-bd"/>
</dbReference>
<sequence length="105" mass="12454">MNRVLLELAKLDFNIVQKSYQDELKYVSRWWMSTGIGEDLKFARDMLVENVLWNVGYVSEREQEYSRIMGTKAIIFITMLDDMYEYDTYGALNALELFTSAIQRF</sequence>